<dbReference type="Gene3D" id="2.70.70.10">
    <property type="entry name" value="Glucose Permease (Domain IIA)"/>
    <property type="match status" value="1"/>
</dbReference>
<proteinExistence type="predicted"/>
<dbReference type="InterPro" id="IPR050570">
    <property type="entry name" value="Cell_wall_metabolism_enzyme"/>
</dbReference>
<gene>
    <name evidence="3" type="ORF">L21SP2_3385</name>
</gene>
<dbReference type="EMBL" id="CP006939">
    <property type="protein sequence ID" value="AHC16723.1"/>
    <property type="molecule type" value="Genomic_DNA"/>
</dbReference>
<evidence type="ECO:0000256" key="1">
    <source>
        <dbReference type="SAM" id="SignalP"/>
    </source>
</evidence>
<dbReference type="eggNOG" id="COG0739">
    <property type="taxonomic scope" value="Bacteria"/>
</dbReference>
<protein>
    <recommendedName>
        <fullName evidence="2">M23ase beta-sheet core domain-containing protein</fullName>
    </recommendedName>
</protein>
<dbReference type="PROSITE" id="PS51257">
    <property type="entry name" value="PROKAR_LIPOPROTEIN"/>
    <property type="match status" value="1"/>
</dbReference>
<sequence length="466" mass="51230">MKKQKIYLIISILLAAGFFSAACRGSEEVPPAYRPDDSHAEYIRALDGLNLSNTAMGEEWIRLGTPSENPMPLTLLPEREIRYFDPGVPDSAFYLIEGVRGQQISISVEAPEETGYFLDLFGMPGDYIPNSGEQENWAELDFNQLASGSSEAGSTQAEILTGAAEIQFEPRSSRFYLIRIQPRLLEGGSFTVTFQSSASLSWPVENTGVGDVISVFGDGRDGGRRVHHGIDIIAPRGRPLLTPAEVEVLRVGERDLGGKSVSLRDENRGLLYYYAHLDSYADISSGDTLARGAEIGGNGNTGNALGGPYHLHFGIYDRSWRRPLDPWYFLISPVDQLPELPAPDDYPDFQPGDQVAFSESIELFFQPAGRSALPPSPARRDYEGRRLTEQQKPVQTVPWEGSYTAGPLFVSTLNERHHPGVRFTALRSNAMGFRFPDGKIGWLPLDSLDGRVSSSVAALPEDRSGS</sequence>
<dbReference type="HOGENOM" id="CLU_043275_0_0_12"/>
<dbReference type="RefSeq" id="WP_024269611.1">
    <property type="nucleotide sequence ID" value="NC_023035.1"/>
</dbReference>
<dbReference type="InterPro" id="IPR011055">
    <property type="entry name" value="Dup_hybrid_motif"/>
</dbReference>
<feature type="domain" description="M23ase beta-sheet core" evidence="2">
    <location>
        <begin position="226"/>
        <end position="319"/>
    </location>
</feature>
<feature type="signal peptide" evidence="1">
    <location>
        <begin position="1"/>
        <end position="21"/>
    </location>
</feature>
<dbReference type="STRING" id="1307761.L21SP2_3385"/>
<dbReference type="KEGG" id="slr:L21SP2_3385"/>
<reference evidence="3 4" key="1">
    <citation type="journal article" date="2015" name="Stand. Genomic Sci.">
        <title>Complete genome sequence and description of Salinispira pacifica gen. nov., sp. nov., a novel spirochaete isolated form a hypersaline microbial mat.</title>
        <authorList>
            <person name="Ben Hania W."/>
            <person name="Joseph M."/>
            <person name="Schumann P."/>
            <person name="Bunk B."/>
            <person name="Fiebig A."/>
            <person name="Sproer C."/>
            <person name="Klenk H.P."/>
            <person name="Fardeau M.L."/>
            <person name="Spring S."/>
        </authorList>
    </citation>
    <scope>NUCLEOTIDE SEQUENCE [LARGE SCALE GENOMIC DNA]</scope>
    <source>
        <strain evidence="3 4">L21-RPul-D2</strain>
    </source>
</reference>
<keyword evidence="1" id="KW-0732">Signal</keyword>
<name>V5WM55_9SPIO</name>
<dbReference type="OrthoDB" id="9805070at2"/>
<keyword evidence="4" id="KW-1185">Reference proteome</keyword>
<dbReference type="InterPro" id="IPR016047">
    <property type="entry name" value="M23ase_b-sheet_dom"/>
</dbReference>
<dbReference type="Pfam" id="PF01551">
    <property type="entry name" value="Peptidase_M23"/>
    <property type="match status" value="1"/>
</dbReference>
<accession>V5WM55</accession>
<evidence type="ECO:0000313" key="4">
    <source>
        <dbReference type="Proteomes" id="UP000018680"/>
    </source>
</evidence>
<dbReference type="AlphaFoldDB" id="V5WM55"/>
<dbReference type="CDD" id="cd12797">
    <property type="entry name" value="M23_peptidase"/>
    <property type="match status" value="1"/>
</dbReference>
<dbReference type="PANTHER" id="PTHR21666">
    <property type="entry name" value="PEPTIDASE-RELATED"/>
    <property type="match status" value="1"/>
</dbReference>
<evidence type="ECO:0000259" key="2">
    <source>
        <dbReference type="Pfam" id="PF01551"/>
    </source>
</evidence>
<feature type="chain" id="PRO_5004743153" description="M23ase beta-sheet core domain-containing protein" evidence="1">
    <location>
        <begin position="22"/>
        <end position="466"/>
    </location>
</feature>
<dbReference type="GO" id="GO:0004222">
    <property type="term" value="F:metalloendopeptidase activity"/>
    <property type="evidence" value="ECO:0007669"/>
    <property type="project" value="TreeGrafter"/>
</dbReference>
<dbReference type="SUPFAM" id="SSF51261">
    <property type="entry name" value="Duplicated hybrid motif"/>
    <property type="match status" value="1"/>
</dbReference>
<organism evidence="3 4">
    <name type="scientific">Salinispira pacifica</name>
    <dbReference type="NCBI Taxonomy" id="1307761"/>
    <lineage>
        <taxon>Bacteria</taxon>
        <taxon>Pseudomonadati</taxon>
        <taxon>Spirochaetota</taxon>
        <taxon>Spirochaetia</taxon>
        <taxon>Spirochaetales</taxon>
        <taxon>Spirochaetaceae</taxon>
        <taxon>Salinispira</taxon>
    </lineage>
</organism>
<evidence type="ECO:0000313" key="3">
    <source>
        <dbReference type="EMBL" id="AHC16723.1"/>
    </source>
</evidence>
<dbReference type="Proteomes" id="UP000018680">
    <property type="component" value="Chromosome"/>
</dbReference>
<dbReference type="PANTHER" id="PTHR21666:SF270">
    <property type="entry name" value="MUREIN HYDROLASE ACTIVATOR ENVC"/>
    <property type="match status" value="1"/>
</dbReference>